<dbReference type="AlphaFoldDB" id="A0A420EFF7"/>
<feature type="compositionally biased region" description="Low complexity" evidence="1">
    <location>
        <begin position="53"/>
        <end position="81"/>
    </location>
</feature>
<evidence type="ECO:0000256" key="2">
    <source>
        <dbReference type="SAM" id="SignalP"/>
    </source>
</evidence>
<evidence type="ECO:0008006" key="5">
    <source>
        <dbReference type="Google" id="ProtNLM"/>
    </source>
</evidence>
<feature type="compositionally biased region" description="Pro residues" evidence="1">
    <location>
        <begin position="35"/>
        <end position="52"/>
    </location>
</feature>
<reference evidence="3 4" key="1">
    <citation type="submission" date="2018-09" db="EMBL/GenBank/DDBJ databases">
        <title>Altererythrobacter spongiae sp. nov., isolated from a marine sponge.</title>
        <authorList>
            <person name="Zhuang L."/>
            <person name="Luo L."/>
        </authorList>
    </citation>
    <scope>NUCLEOTIDE SEQUENCE [LARGE SCALE GENOMIC DNA]</scope>
    <source>
        <strain evidence="3 4">HN-Y73</strain>
    </source>
</reference>
<name>A0A420EFF7_9SPHN</name>
<proteinExistence type="predicted"/>
<keyword evidence="2" id="KW-0732">Signal</keyword>
<feature type="chain" id="PRO_5019189288" description="Antifreeze protein" evidence="2">
    <location>
        <begin position="22"/>
        <end position="618"/>
    </location>
</feature>
<comment type="caution">
    <text evidence="3">The sequence shown here is derived from an EMBL/GenBank/DDBJ whole genome shotgun (WGS) entry which is preliminary data.</text>
</comment>
<evidence type="ECO:0000313" key="3">
    <source>
        <dbReference type="EMBL" id="RKF19326.1"/>
    </source>
</evidence>
<dbReference type="RefSeq" id="WP_120325266.1">
    <property type="nucleotide sequence ID" value="NZ_RAPF01000006.1"/>
</dbReference>
<dbReference type="EMBL" id="RAPF01000006">
    <property type="protein sequence ID" value="RKF19326.1"/>
    <property type="molecule type" value="Genomic_DNA"/>
</dbReference>
<feature type="region of interest" description="Disordered" evidence="1">
    <location>
        <begin position="18"/>
        <end position="90"/>
    </location>
</feature>
<dbReference type="Proteomes" id="UP000284395">
    <property type="component" value="Unassembled WGS sequence"/>
</dbReference>
<feature type="signal peptide" evidence="2">
    <location>
        <begin position="1"/>
        <end position="21"/>
    </location>
</feature>
<gene>
    <name evidence="3" type="ORF">D6851_12795</name>
</gene>
<keyword evidence="4" id="KW-1185">Reference proteome</keyword>
<accession>A0A420EFF7</accession>
<dbReference type="OrthoDB" id="7388088at2"/>
<evidence type="ECO:0000313" key="4">
    <source>
        <dbReference type="Proteomes" id="UP000284395"/>
    </source>
</evidence>
<protein>
    <recommendedName>
        <fullName evidence="5">Antifreeze protein</fullName>
    </recommendedName>
</protein>
<organism evidence="3 4">
    <name type="scientific">Altericroceibacterium spongiae</name>
    <dbReference type="NCBI Taxonomy" id="2320269"/>
    <lineage>
        <taxon>Bacteria</taxon>
        <taxon>Pseudomonadati</taxon>
        <taxon>Pseudomonadota</taxon>
        <taxon>Alphaproteobacteria</taxon>
        <taxon>Sphingomonadales</taxon>
        <taxon>Erythrobacteraceae</taxon>
        <taxon>Altericroceibacterium</taxon>
    </lineage>
</organism>
<sequence>MKRVVLLTGVALAVSSSLAWASPESLLPPGFDNPTPTPTPTPKPATPAPPPRRSATPVPAERPGAAPASQAASQNPASQPGASGGADGDALAKLPSLAEIEDMETDEVNELFGLKPKFDVPPAARRAVEQVGVISAEEGGFPAGSLAKQPASLIRAALKGTQGPLVSRWGHILLRRALASRMDAPEGMNPVEFAALRAALLNRMGEGQVARTLVQDVDSANYNLALADAAFDAYLQTGDLIGMCPVARLKDDLRSDPQWEMTRSICAAFAGNTRSSERQLNRALAQGLAPRVDVLLAQRFAGAAGEGRRAVNIEWDDVNEMTPWRFALSAALGVDMPESLLDDAGPYYQRSAVLIPALPLAMRAEAADRAGMDGILSSAAMVDLYSQLHASAENDGALSEDTNRLRNAYVATGPAERLAAMRELWGNGTPDYGKLVLTAYAAARLPVDEDLADDPADLIASMLAAGLDRNAMRWGGTVSEGSEAWGLLAVAQPERSGTVSSGAVDSFIDEDSSAGQRKSRFLVAGLAGLGRLDNDDMAGFGENLGIDFNRESPWSRTITQAADYRNAALVAILAGLGMQGDGWDKMTARQLYLIVRSLDKAGLNAEARMIAAEAVARG</sequence>
<evidence type="ECO:0000256" key="1">
    <source>
        <dbReference type="SAM" id="MobiDB-lite"/>
    </source>
</evidence>